<feature type="active site" evidence="7">
    <location>
        <position position="102"/>
    </location>
</feature>
<sequence length="401" mass="45900">MAAVTSLLHDQSVSISCPCADSEEDLLPLHSFTRFKTLVLSLAAKSGLAGEIKTAVDINTIANKVYQHNFPGVKLLQRNIQSLTAKEINSYNIDMILMSPPCQPFTRVGLKRDTSDSRTCSFLHLLKLFPDIDRRWKYLLVENVKGFEKSEACYQLIQVLEALDFRYQQFILSPSMFSIPNTRHRYYLIAKRNPLDFTFSQQPNVMESFPVTLHGACNDTGKVYEEMFSLNSKYECLVQENEVQSEETCYALSNILEVEKFANYFEAFKLPEKVLEKHSWLLDIVWLKSRRSCCFTKAYAHYVEGTGSVFCPESPEKVASTFQHVRSYEPGSSEHLQLLKGLKLRYFTPREISRLMCFPDQYFSFPSDITTKQSYRLLGNSINVHVVALLILLMTAGDNVC</sequence>
<evidence type="ECO:0000256" key="3">
    <source>
        <dbReference type="ARBA" id="ARBA00022691"/>
    </source>
</evidence>
<dbReference type="NCBIfam" id="TIGR00675">
    <property type="entry name" value="dcm"/>
    <property type="match status" value="1"/>
</dbReference>
<evidence type="ECO:0000256" key="6">
    <source>
        <dbReference type="ARBA" id="ARBA00042810"/>
    </source>
</evidence>
<dbReference type="InterPro" id="IPR001525">
    <property type="entry name" value="C5_MeTfrase"/>
</dbReference>
<evidence type="ECO:0000313" key="8">
    <source>
        <dbReference type="EMBL" id="KAJ4444332.1"/>
    </source>
</evidence>
<gene>
    <name evidence="8" type="ORF">ANN_06124</name>
</gene>
<dbReference type="InterPro" id="IPR031303">
    <property type="entry name" value="C5_meth_CS"/>
</dbReference>
<evidence type="ECO:0000256" key="5">
    <source>
        <dbReference type="ARBA" id="ARBA00039681"/>
    </source>
</evidence>
<keyword evidence="2 7" id="KW-0808">Transferase</keyword>
<evidence type="ECO:0000256" key="2">
    <source>
        <dbReference type="ARBA" id="ARBA00022679"/>
    </source>
</evidence>
<dbReference type="InterPro" id="IPR050750">
    <property type="entry name" value="C5-MTase"/>
</dbReference>
<dbReference type="PANTHER" id="PTHR46098:SF1">
    <property type="entry name" value="TRNA (CYTOSINE(38)-C(5))-METHYLTRANSFERASE"/>
    <property type="match status" value="1"/>
</dbReference>
<evidence type="ECO:0000256" key="7">
    <source>
        <dbReference type="PROSITE-ProRule" id="PRU01016"/>
    </source>
</evidence>
<name>A0ABQ8TEV0_PERAM</name>
<reference evidence="8 9" key="1">
    <citation type="journal article" date="2022" name="Allergy">
        <title>Genome assembly and annotation of Periplaneta americana reveal a comprehensive cockroach allergen profile.</title>
        <authorList>
            <person name="Wang L."/>
            <person name="Xiong Q."/>
            <person name="Saelim N."/>
            <person name="Wang L."/>
            <person name="Nong W."/>
            <person name="Wan A.T."/>
            <person name="Shi M."/>
            <person name="Liu X."/>
            <person name="Cao Q."/>
            <person name="Hui J.H.L."/>
            <person name="Sookrung N."/>
            <person name="Leung T.F."/>
            <person name="Tungtrongchitr A."/>
            <person name="Tsui S.K.W."/>
        </authorList>
    </citation>
    <scope>NUCLEOTIDE SEQUENCE [LARGE SCALE GENOMIC DNA]</scope>
    <source>
        <strain evidence="8">PWHHKU_190912</strain>
    </source>
</reference>
<dbReference type="PROSITE" id="PS51679">
    <property type="entry name" value="SAM_MT_C5"/>
    <property type="match status" value="1"/>
</dbReference>
<protein>
    <recommendedName>
        <fullName evidence="5">tRNA (cytosine(38)-C(5))-methyltransferase</fullName>
        <ecNumber evidence="4">2.1.1.204</ecNumber>
    </recommendedName>
    <alternativeName>
        <fullName evidence="6">DNA (cytosine-5)-methyltransferase-like protein 2</fullName>
    </alternativeName>
</protein>
<dbReference type="EC" id="2.1.1.204" evidence="4"/>
<dbReference type="EMBL" id="JAJSOF020000011">
    <property type="protein sequence ID" value="KAJ4444332.1"/>
    <property type="molecule type" value="Genomic_DNA"/>
</dbReference>
<keyword evidence="9" id="KW-1185">Reference proteome</keyword>
<evidence type="ECO:0000256" key="1">
    <source>
        <dbReference type="ARBA" id="ARBA00022603"/>
    </source>
</evidence>
<proteinExistence type="inferred from homology"/>
<dbReference type="Gene3D" id="3.40.50.150">
    <property type="entry name" value="Vaccinia Virus protein VP39"/>
    <property type="match status" value="1"/>
</dbReference>
<dbReference type="Proteomes" id="UP001148838">
    <property type="component" value="Unassembled WGS sequence"/>
</dbReference>
<dbReference type="PANTHER" id="PTHR46098">
    <property type="entry name" value="TRNA (CYTOSINE(38)-C(5))-METHYLTRANSFERASE"/>
    <property type="match status" value="1"/>
</dbReference>
<dbReference type="PROSITE" id="PS00095">
    <property type="entry name" value="C5_MTASE_2"/>
    <property type="match status" value="1"/>
</dbReference>
<evidence type="ECO:0000313" key="9">
    <source>
        <dbReference type="Proteomes" id="UP001148838"/>
    </source>
</evidence>
<dbReference type="InterPro" id="IPR029063">
    <property type="entry name" value="SAM-dependent_MTases_sf"/>
</dbReference>
<dbReference type="Gene3D" id="3.90.120.10">
    <property type="entry name" value="DNA Methylase, subunit A, domain 2"/>
    <property type="match status" value="1"/>
</dbReference>
<keyword evidence="1 7" id="KW-0489">Methyltransferase</keyword>
<comment type="caution">
    <text evidence="8">The sequence shown here is derived from an EMBL/GenBank/DDBJ whole genome shotgun (WGS) entry which is preliminary data.</text>
</comment>
<evidence type="ECO:0000256" key="4">
    <source>
        <dbReference type="ARBA" id="ARBA00039081"/>
    </source>
</evidence>
<organism evidence="8 9">
    <name type="scientific">Periplaneta americana</name>
    <name type="common">American cockroach</name>
    <name type="synonym">Blatta americana</name>
    <dbReference type="NCBI Taxonomy" id="6978"/>
    <lineage>
        <taxon>Eukaryota</taxon>
        <taxon>Metazoa</taxon>
        <taxon>Ecdysozoa</taxon>
        <taxon>Arthropoda</taxon>
        <taxon>Hexapoda</taxon>
        <taxon>Insecta</taxon>
        <taxon>Pterygota</taxon>
        <taxon>Neoptera</taxon>
        <taxon>Polyneoptera</taxon>
        <taxon>Dictyoptera</taxon>
        <taxon>Blattodea</taxon>
        <taxon>Blattoidea</taxon>
        <taxon>Blattidae</taxon>
        <taxon>Blattinae</taxon>
        <taxon>Periplaneta</taxon>
    </lineage>
</organism>
<accession>A0ABQ8TEV0</accession>
<dbReference type="Pfam" id="PF00145">
    <property type="entry name" value="DNA_methylase"/>
    <property type="match status" value="1"/>
</dbReference>
<keyword evidence="3 7" id="KW-0949">S-adenosyl-L-methionine</keyword>
<comment type="similarity">
    <text evidence="7">Belongs to the class I-like SAM-binding methyltransferase superfamily. C5-methyltransferase family.</text>
</comment>
<dbReference type="SUPFAM" id="SSF53335">
    <property type="entry name" value="S-adenosyl-L-methionine-dependent methyltransferases"/>
    <property type="match status" value="1"/>
</dbReference>